<dbReference type="SMART" id="SM00231">
    <property type="entry name" value="FA58C"/>
    <property type="match status" value="1"/>
</dbReference>
<dbReference type="Gene3D" id="2.60.120.260">
    <property type="entry name" value="Galactose-binding domain-like"/>
    <property type="match status" value="2"/>
</dbReference>
<dbReference type="HOGENOM" id="CLU_030066_1_0_1"/>
<gene>
    <name evidence="4" type="primary">20215824</name>
    <name evidence="3" type="ORF">HELRODRAFT_80599</name>
</gene>
<keyword evidence="1" id="KW-0472">Membrane</keyword>
<protein>
    <recommendedName>
        <fullName evidence="2">F5/8 type C domain-containing protein</fullName>
    </recommendedName>
</protein>
<evidence type="ECO:0000313" key="3">
    <source>
        <dbReference type="EMBL" id="ESO03287.1"/>
    </source>
</evidence>
<dbReference type="PANTHER" id="PTHR24543:SF334">
    <property type="entry name" value="F5_8 TYPE C DOMAIN-CONTAINING PROTEIN"/>
    <property type="match status" value="1"/>
</dbReference>
<dbReference type="InterPro" id="IPR000421">
    <property type="entry name" value="FA58C"/>
</dbReference>
<name>T1G426_HELRO</name>
<evidence type="ECO:0000256" key="1">
    <source>
        <dbReference type="SAM" id="Phobius"/>
    </source>
</evidence>
<accession>T1G426</accession>
<dbReference type="OrthoDB" id="441660at2759"/>
<keyword evidence="5" id="KW-1185">Reference proteome</keyword>
<feature type="transmembrane region" description="Helical" evidence="1">
    <location>
        <begin position="204"/>
        <end position="226"/>
    </location>
</feature>
<sequence>FEGNTDSYTVKHIYLDDAIVARYIKFHTTEWHKHPSLKVEIIGCQVCKNILSLQPNAKVTSSSTKMEQDGTCGSDDAYIVSNGAWCARNNDDTQWLQFDVGPPTLITGLITKGRSEGKKRAWVTNFKISFSNDSNGWHYYSDSANQPIKRQIFQGNNNANDTSYNYLNKPFTARFIRFHPISWVKQVAMRAAVIGCPFDGNTNVFFVFFWYGVMYILYFWCIYCIFFTNVF</sequence>
<dbReference type="SUPFAM" id="SSF49785">
    <property type="entry name" value="Galactose-binding domain-like"/>
    <property type="match status" value="2"/>
</dbReference>
<dbReference type="InterPro" id="IPR008979">
    <property type="entry name" value="Galactose-bd-like_sf"/>
</dbReference>
<feature type="domain" description="F5/8 type C" evidence="2">
    <location>
        <begin position="47"/>
        <end position="196"/>
    </location>
</feature>
<dbReference type="CTD" id="20215824"/>
<dbReference type="KEGG" id="hro:HELRODRAFT_80599"/>
<dbReference type="RefSeq" id="XP_009018435.1">
    <property type="nucleotide sequence ID" value="XM_009020187.1"/>
</dbReference>
<dbReference type="eggNOG" id="ENOG502QSUG">
    <property type="taxonomic scope" value="Eukaryota"/>
</dbReference>
<reference evidence="3 5" key="2">
    <citation type="journal article" date="2013" name="Nature">
        <title>Insights into bilaterian evolution from three spiralian genomes.</title>
        <authorList>
            <person name="Simakov O."/>
            <person name="Marletaz F."/>
            <person name="Cho S.J."/>
            <person name="Edsinger-Gonzales E."/>
            <person name="Havlak P."/>
            <person name="Hellsten U."/>
            <person name="Kuo D.H."/>
            <person name="Larsson T."/>
            <person name="Lv J."/>
            <person name="Arendt D."/>
            <person name="Savage R."/>
            <person name="Osoegawa K."/>
            <person name="de Jong P."/>
            <person name="Grimwood J."/>
            <person name="Chapman J.A."/>
            <person name="Shapiro H."/>
            <person name="Aerts A."/>
            <person name="Otillar R.P."/>
            <person name="Terry A.Y."/>
            <person name="Boore J.L."/>
            <person name="Grigoriev I.V."/>
            <person name="Lindberg D.R."/>
            <person name="Seaver E.C."/>
            <person name="Weisblat D.A."/>
            <person name="Putnam N.H."/>
            <person name="Rokhsar D.S."/>
        </authorList>
    </citation>
    <scope>NUCLEOTIDE SEQUENCE</scope>
</reference>
<dbReference type="InParanoid" id="T1G426"/>
<dbReference type="OMA" id="NINTDGH"/>
<keyword evidence="1" id="KW-1133">Transmembrane helix</keyword>
<proteinExistence type="predicted"/>
<dbReference type="EnsemblMetazoa" id="HelroT80599">
    <property type="protein sequence ID" value="HelroP80599"/>
    <property type="gene ID" value="HelroG80599"/>
</dbReference>
<dbReference type="CDD" id="cd00057">
    <property type="entry name" value="FA58C"/>
    <property type="match status" value="1"/>
</dbReference>
<reference evidence="4" key="3">
    <citation type="submission" date="2015-06" db="UniProtKB">
        <authorList>
            <consortium name="EnsemblMetazoa"/>
        </authorList>
    </citation>
    <scope>IDENTIFICATION</scope>
</reference>
<reference evidence="5" key="1">
    <citation type="submission" date="2012-12" db="EMBL/GenBank/DDBJ databases">
        <authorList>
            <person name="Hellsten U."/>
            <person name="Grimwood J."/>
            <person name="Chapman J.A."/>
            <person name="Shapiro H."/>
            <person name="Aerts A."/>
            <person name="Otillar R.P."/>
            <person name="Terry A.Y."/>
            <person name="Boore J.L."/>
            <person name="Simakov O."/>
            <person name="Marletaz F."/>
            <person name="Cho S.-J."/>
            <person name="Edsinger-Gonzales E."/>
            <person name="Havlak P."/>
            <person name="Kuo D.-H."/>
            <person name="Larsson T."/>
            <person name="Lv J."/>
            <person name="Arendt D."/>
            <person name="Savage R."/>
            <person name="Osoegawa K."/>
            <person name="de Jong P."/>
            <person name="Lindberg D.R."/>
            <person name="Seaver E.C."/>
            <person name="Weisblat D.A."/>
            <person name="Putnam N.H."/>
            <person name="Grigoriev I.V."/>
            <person name="Rokhsar D.S."/>
        </authorList>
    </citation>
    <scope>NUCLEOTIDE SEQUENCE</scope>
</reference>
<dbReference type="AlphaFoldDB" id="T1G426"/>
<dbReference type="PROSITE" id="PS50022">
    <property type="entry name" value="FA58C_3"/>
    <property type="match status" value="2"/>
</dbReference>
<evidence type="ECO:0000313" key="5">
    <source>
        <dbReference type="Proteomes" id="UP000015101"/>
    </source>
</evidence>
<dbReference type="EMBL" id="AMQM01004595">
    <property type="status" value="NOT_ANNOTATED_CDS"/>
    <property type="molecule type" value="Genomic_DNA"/>
</dbReference>
<feature type="domain" description="F5/8 type C" evidence="2">
    <location>
        <begin position="1"/>
        <end position="44"/>
    </location>
</feature>
<dbReference type="EMBL" id="KB096633">
    <property type="protein sequence ID" value="ESO03287.1"/>
    <property type="molecule type" value="Genomic_DNA"/>
</dbReference>
<organism evidence="4 5">
    <name type="scientific">Helobdella robusta</name>
    <name type="common">Californian leech</name>
    <dbReference type="NCBI Taxonomy" id="6412"/>
    <lineage>
        <taxon>Eukaryota</taxon>
        <taxon>Metazoa</taxon>
        <taxon>Spiralia</taxon>
        <taxon>Lophotrochozoa</taxon>
        <taxon>Annelida</taxon>
        <taxon>Clitellata</taxon>
        <taxon>Hirudinea</taxon>
        <taxon>Rhynchobdellida</taxon>
        <taxon>Glossiphoniidae</taxon>
        <taxon>Helobdella</taxon>
    </lineage>
</organism>
<dbReference type="Pfam" id="PF00754">
    <property type="entry name" value="F5_F8_type_C"/>
    <property type="match status" value="1"/>
</dbReference>
<dbReference type="PANTHER" id="PTHR24543">
    <property type="entry name" value="MULTICOPPER OXIDASE-RELATED"/>
    <property type="match status" value="1"/>
</dbReference>
<dbReference type="STRING" id="6412.T1G426"/>
<evidence type="ECO:0000313" key="4">
    <source>
        <dbReference type="EnsemblMetazoa" id="HelroP80599"/>
    </source>
</evidence>
<dbReference type="Proteomes" id="UP000015101">
    <property type="component" value="Unassembled WGS sequence"/>
</dbReference>
<evidence type="ECO:0000259" key="2">
    <source>
        <dbReference type="PROSITE" id="PS50022"/>
    </source>
</evidence>
<dbReference type="GeneID" id="20215824"/>
<keyword evidence="1" id="KW-0812">Transmembrane</keyword>